<dbReference type="Ensembl" id="ENSMMOT00000009901.1">
    <property type="protein sequence ID" value="ENSMMOP00000009730.1"/>
    <property type="gene ID" value="ENSMMOG00000007538.1"/>
</dbReference>
<organism evidence="9 10">
    <name type="scientific">Mola mola</name>
    <name type="common">Ocean sunfish</name>
    <name type="synonym">Tetraodon mola</name>
    <dbReference type="NCBI Taxonomy" id="94237"/>
    <lineage>
        <taxon>Eukaryota</taxon>
        <taxon>Metazoa</taxon>
        <taxon>Chordata</taxon>
        <taxon>Craniata</taxon>
        <taxon>Vertebrata</taxon>
        <taxon>Euteleostomi</taxon>
        <taxon>Actinopterygii</taxon>
        <taxon>Neopterygii</taxon>
        <taxon>Teleostei</taxon>
        <taxon>Neoteleostei</taxon>
        <taxon>Acanthomorphata</taxon>
        <taxon>Eupercaria</taxon>
        <taxon>Tetraodontiformes</taxon>
        <taxon>Molidae</taxon>
        <taxon>Mola</taxon>
    </lineage>
</organism>
<feature type="domain" description="Peptidase S9 prolyl oligopeptidase catalytic" evidence="7">
    <location>
        <begin position="346"/>
        <end position="524"/>
    </location>
</feature>
<evidence type="ECO:0000259" key="8">
    <source>
        <dbReference type="Pfam" id="PF02897"/>
    </source>
</evidence>
<dbReference type="InterPro" id="IPR001375">
    <property type="entry name" value="Peptidase_S9_cat"/>
</dbReference>
<dbReference type="EC" id="3.4.21.-" evidence="6"/>
<dbReference type="Gene3D" id="2.130.10.120">
    <property type="entry name" value="Prolyl oligopeptidase, N-terminal domain"/>
    <property type="match status" value="1"/>
</dbReference>
<reference evidence="9" key="1">
    <citation type="submission" date="2025-08" db="UniProtKB">
        <authorList>
            <consortium name="Ensembl"/>
        </authorList>
    </citation>
    <scope>IDENTIFICATION</scope>
</reference>
<evidence type="ECO:0000256" key="3">
    <source>
        <dbReference type="ARBA" id="ARBA00022801"/>
    </source>
</evidence>
<protein>
    <recommendedName>
        <fullName evidence="6">Prolyl endopeptidase</fullName>
        <ecNumber evidence="6">3.4.21.-</ecNumber>
    </recommendedName>
</protein>
<keyword evidence="4 6" id="KW-0720">Serine protease</keyword>
<dbReference type="OMA" id="NGYWYIT"/>
<comment type="similarity">
    <text evidence="1 6">Belongs to the peptidase S9A family.</text>
</comment>
<dbReference type="InterPro" id="IPR002470">
    <property type="entry name" value="Peptidase_S9A"/>
</dbReference>
<evidence type="ECO:0000313" key="10">
    <source>
        <dbReference type="Proteomes" id="UP000261620"/>
    </source>
</evidence>
<evidence type="ECO:0000259" key="7">
    <source>
        <dbReference type="Pfam" id="PF00326"/>
    </source>
</evidence>
<dbReference type="GO" id="GO:0005856">
    <property type="term" value="C:cytoskeleton"/>
    <property type="evidence" value="ECO:0007669"/>
    <property type="project" value="TreeGrafter"/>
</dbReference>
<proteinExistence type="inferred from homology"/>
<dbReference type="Proteomes" id="UP000261620">
    <property type="component" value="Unplaced"/>
</dbReference>
<evidence type="ECO:0000313" key="9">
    <source>
        <dbReference type="Ensembl" id="ENSMMOP00000009730.1"/>
    </source>
</evidence>
<dbReference type="AlphaFoldDB" id="A0A3Q4AXZ6"/>
<dbReference type="PANTHER" id="PTHR11757">
    <property type="entry name" value="PROTEASE FAMILY S9A OLIGOPEPTIDASE"/>
    <property type="match status" value="1"/>
</dbReference>
<evidence type="ECO:0000256" key="1">
    <source>
        <dbReference type="ARBA" id="ARBA00005228"/>
    </source>
</evidence>
<dbReference type="Pfam" id="PF00326">
    <property type="entry name" value="Peptidase_S9"/>
    <property type="match status" value="1"/>
</dbReference>
<evidence type="ECO:0000256" key="5">
    <source>
        <dbReference type="ARBA" id="ARBA00045448"/>
    </source>
</evidence>
<keyword evidence="2 6" id="KW-0645">Protease</keyword>
<dbReference type="InterPro" id="IPR023302">
    <property type="entry name" value="Pept_S9A_N"/>
</dbReference>
<dbReference type="PANTHER" id="PTHR11757:SF19">
    <property type="entry name" value="PROLYL ENDOPEPTIDASE-LIKE"/>
    <property type="match status" value="1"/>
</dbReference>
<accession>A0A3Q4AXZ6</accession>
<evidence type="ECO:0000256" key="4">
    <source>
        <dbReference type="ARBA" id="ARBA00022825"/>
    </source>
</evidence>
<evidence type="ECO:0000256" key="6">
    <source>
        <dbReference type="RuleBase" id="RU368024"/>
    </source>
</evidence>
<dbReference type="InterPro" id="IPR029058">
    <property type="entry name" value="AB_hydrolase_fold"/>
</dbReference>
<dbReference type="GO" id="GO:0005794">
    <property type="term" value="C:Golgi apparatus"/>
    <property type="evidence" value="ECO:0007669"/>
    <property type="project" value="TreeGrafter"/>
</dbReference>
<dbReference type="GO" id="GO:0004252">
    <property type="term" value="F:serine-type endopeptidase activity"/>
    <property type="evidence" value="ECO:0007669"/>
    <property type="project" value="UniProtKB-UniRule"/>
</dbReference>
<dbReference type="GO" id="GO:0006508">
    <property type="term" value="P:proteolysis"/>
    <property type="evidence" value="ECO:0007669"/>
    <property type="project" value="UniProtKB-KW"/>
</dbReference>
<sequence length="600" mass="67823">MLSITRKNGILIFVNDLFSLGEMKPEQVLNLEQVSQQKIEFDHENMKQKSGWTVQRIRLSPQEKHLAATWATDEVLFYTTLEGLRCSRVCRLDLTSSGSRINSVYEETRPDVFVEVALSRDQQVMTINCSSRTSSEVLLIDLTTSHLEPFLVLPRQLDLLYYVEHWRRLLIILANTGPGQEYQVKFIQHICEHTAAYIHTDVYMQDYYLLLSNTGKKGRKMLSSHLGKFYCNHARHLPSWACAITIKKPGVADEDGVFEFLISSPVHSPVPYCLYPKDGLLFSDTKDESSPEVQGACIITRLEACNKDGTSVPVTLFHTVPVEVLREVPLLVHVYGAYGQDLNMEFSPEKRLLLEQGWALAYCHIRGGGELGLSWQRQARVEGKKRGLEDLHACLQHIFSLGVSSPSITALTACSAGAVPVGALCNKYPHMARAVTLQAPFLDVLGTMEDPSLPLTLEDREEWGDPVENPKHRQIISFYCPSYNITPQCYPSMLLTAYSGDARIPLAGVLKYTKKLKNAVHTHFTMKPKSEFETVPNIVLNIQSGTSHHGPDDFKLMLEEVMHSPARLSEYTYNAHYLLVFFPQQALFLVDKYELVVNQM</sequence>
<dbReference type="Gene3D" id="3.40.50.1820">
    <property type="entry name" value="alpha/beta hydrolase"/>
    <property type="match status" value="1"/>
</dbReference>
<dbReference type="SUPFAM" id="SSF53474">
    <property type="entry name" value="alpha/beta-Hydrolases"/>
    <property type="match status" value="1"/>
</dbReference>
<dbReference type="SUPFAM" id="SSF50993">
    <property type="entry name" value="Peptidase/esterase 'gauge' domain"/>
    <property type="match status" value="1"/>
</dbReference>
<reference evidence="9" key="2">
    <citation type="submission" date="2025-09" db="UniProtKB">
        <authorList>
            <consortium name="Ensembl"/>
        </authorList>
    </citation>
    <scope>IDENTIFICATION</scope>
</reference>
<name>A0A3Q4AXZ6_MOLML</name>
<dbReference type="PRINTS" id="PR00862">
    <property type="entry name" value="PROLIGOPTASE"/>
</dbReference>
<keyword evidence="10" id="KW-1185">Reference proteome</keyword>
<dbReference type="Pfam" id="PF02897">
    <property type="entry name" value="Peptidase_S9_N"/>
    <property type="match status" value="1"/>
</dbReference>
<comment type="function">
    <text evidence="5">Serine peptidase whose precise substrate specificity remains unclear. Does not cleave peptides after a arginine or lysine residue. Regulates trans-Golgi network morphology and sorting by regulating the membrane binding of the AP-1 complex. May play a role in the regulation of synaptic vesicle exocytosis.</text>
</comment>
<keyword evidence="3 6" id="KW-0378">Hydrolase</keyword>
<dbReference type="FunFam" id="3.40.50.1820:FF:000050">
    <property type="entry name" value="prolyl endopeptidase-like isoform X2"/>
    <property type="match status" value="1"/>
</dbReference>
<evidence type="ECO:0000256" key="2">
    <source>
        <dbReference type="ARBA" id="ARBA00022670"/>
    </source>
</evidence>
<dbReference type="InterPro" id="IPR051543">
    <property type="entry name" value="Serine_Peptidase_S9A"/>
</dbReference>
<dbReference type="STRING" id="94237.ENSMMOP00000009730"/>
<feature type="domain" description="Peptidase S9A N-terminal" evidence="8">
    <location>
        <begin position="68"/>
        <end position="176"/>
    </location>
</feature>